<dbReference type="Proteomes" id="UP000184485">
    <property type="component" value="Unassembled WGS sequence"/>
</dbReference>
<feature type="compositionally biased region" description="Low complexity" evidence="5">
    <location>
        <begin position="867"/>
        <end position="883"/>
    </location>
</feature>
<feature type="compositionally biased region" description="Low complexity" evidence="5">
    <location>
        <begin position="971"/>
        <end position="986"/>
    </location>
</feature>
<dbReference type="AlphaFoldDB" id="A0A1M5CDZ8"/>
<organism evidence="7 8">
    <name type="scientific">Kaistia soli DSM 19436</name>
    <dbReference type="NCBI Taxonomy" id="1122133"/>
    <lineage>
        <taxon>Bacteria</taxon>
        <taxon>Pseudomonadati</taxon>
        <taxon>Pseudomonadota</taxon>
        <taxon>Alphaproteobacteria</taxon>
        <taxon>Hyphomicrobiales</taxon>
        <taxon>Kaistiaceae</taxon>
        <taxon>Kaistia</taxon>
    </lineage>
</organism>
<evidence type="ECO:0000256" key="1">
    <source>
        <dbReference type="ARBA" id="ARBA00022741"/>
    </source>
</evidence>
<feature type="region of interest" description="Disordered" evidence="5">
    <location>
        <begin position="860"/>
        <end position="907"/>
    </location>
</feature>
<evidence type="ECO:0000256" key="5">
    <source>
        <dbReference type="SAM" id="MobiDB-lite"/>
    </source>
</evidence>
<dbReference type="InterPro" id="IPR027417">
    <property type="entry name" value="P-loop_NTPase"/>
</dbReference>
<feature type="region of interest" description="Disordered" evidence="5">
    <location>
        <begin position="34"/>
        <end position="55"/>
    </location>
</feature>
<dbReference type="SMART" id="SM00490">
    <property type="entry name" value="HELICc"/>
    <property type="match status" value="1"/>
</dbReference>
<name>A0A1M5CDZ8_9HYPH</name>
<evidence type="ECO:0000259" key="6">
    <source>
        <dbReference type="PROSITE" id="PS51194"/>
    </source>
</evidence>
<evidence type="ECO:0000256" key="2">
    <source>
        <dbReference type="ARBA" id="ARBA00022801"/>
    </source>
</evidence>
<dbReference type="STRING" id="1122133.SAMN02745157_2317"/>
<keyword evidence="4" id="KW-0067">ATP-binding</keyword>
<keyword evidence="1" id="KW-0547">Nucleotide-binding</keyword>
<dbReference type="InterPro" id="IPR055206">
    <property type="entry name" value="DEXQc_SUV3"/>
</dbReference>
<evidence type="ECO:0000256" key="3">
    <source>
        <dbReference type="ARBA" id="ARBA00022806"/>
    </source>
</evidence>
<evidence type="ECO:0000313" key="8">
    <source>
        <dbReference type="Proteomes" id="UP000184485"/>
    </source>
</evidence>
<dbReference type="Gene3D" id="3.40.50.300">
    <property type="entry name" value="P-loop containing nucleotide triphosphate hydrolases"/>
    <property type="match status" value="2"/>
</dbReference>
<gene>
    <name evidence="7" type="ORF">SAMN02745157_2317</name>
</gene>
<keyword evidence="2" id="KW-0378">Hydrolase</keyword>
<protein>
    <submittedName>
        <fullName evidence="7">ATP-dependent RNA helicase SUPV3L1/SUV3</fullName>
    </submittedName>
</protein>
<dbReference type="PANTHER" id="PTHR12131:SF1">
    <property type="entry name" value="ATP-DEPENDENT RNA HELICASE SUPV3L1, MITOCHONDRIAL-RELATED"/>
    <property type="match status" value="1"/>
</dbReference>
<dbReference type="EMBL" id="FQUP01000002">
    <property type="protein sequence ID" value="SHF52920.1"/>
    <property type="molecule type" value="Genomic_DNA"/>
</dbReference>
<feature type="compositionally biased region" description="Low complexity" evidence="5">
    <location>
        <begin position="1036"/>
        <end position="1047"/>
    </location>
</feature>
<dbReference type="PANTHER" id="PTHR12131">
    <property type="entry name" value="ATP-DEPENDENT RNA AND DNA HELICASE"/>
    <property type="match status" value="1"/>
</dbReference>
<evidence type="ECO:0000256" key="4">
    <source>
        <dbReference type="ARBA" id="ARBA00022840"/>
    </source>
</evidence>
<keyword evidence="3 7" id="KW-0347">Helicase</keyword>
<dbReference type="GO" id="GO:0016787">
    <property type="term" value="F:hydrolase activity"/>
    <property type="evidence" value="ECO:0007669"/>
    <property type="project" value="UniProtKB-KW"/>
</dbReference>
<accession>A0A1M5CDZ8</accession>
<feature type="region of interest" description="Disordered" evidence="5">
    <location>
        <begin position="971"/>
        <end position="1118"/>
    </location>
</feature>
<proteinExistence type="predicted"/>
<feature type="compositionally biased region" description="Basic and acidic residues" evidence="5">
    <location>
        <begin position="988"/>
        <end position="1012"/>
    </location>
</feature>
<dbReference type="Pfam" id="PF22527">
    <property type="entry name" value="DEXQc_Suv3"/>
    <property type="match status" value="1"/>
</dbReference>
<dbReference type="InterPro" id="IPR050699">
    <property type="entry name" value="RNA-DNA_Helicase"/>
</dbReference>
<sequence>MRVSDSGWLCSQDVPISGLGVLCKGVPARKIRRGETTHAMTDSNRPPGAGAGAGGRGVTAVLGPTNTGKTHFAIERMLAHSSGVIGLPLRLLAREVYGRVAARVGTEAVALITGEEKIIPAHPRYRVCTVEALPSQTDASFLAIDEIQLAGDLERGHVFTDRILNLRGRDETLLLGAGTMRGIIEKLLPGVTIITRPRMSMLTYAGSKKITRLPRRSAIVAFSSDEVYAVAELIRRQRGGAAVVLGSLSPRTRNAQVELFQSGDVEFLVATDAIGMGLNLDVDHVAFAQERKFDGYQYRRLSASEFGQIAGRAGRHTRDGTFGVTGQVDPLDDDLVEALENHHFQSVRTLQWRNRTLDFRSLETLRASLDRAPGIEGLSKAPPSVDVTVLDRVGRDPEVKDLATSRERVQLLWDICQIPDYRRIAPANHAELVSEIFRFVARDGAIAEDWFDRQCAFADRTDGDIDTLANRIAHIRTWTFAANRSNWLRDPRHWQERTRAIEDRLSDALHERLTQRFVDRRTSVLMKRLRENAMLEAEITTSGDVLVEGQHVGSLQGFRFTPDPKADGPDAKAIAAVAHKALAGELDRRAEKLGRAPNPELVLSVDGTLRWLGAPIAKIVSTDDALKPRLVLLADDGLTGPARERVQDRVDLWLKSHVETLLKPLFDLLAGAELTAAARGIAFRLVEGQGVLDRSELADELKALDQESRAGLRKLGVRFGAYHVYVPALLKPAPSALNALLWALKNQGLDTPGLAELPQLSASGRTTILVDPTFARPLYRVVGYRIAGNRAVRLDILERLADIIRPLIAWKPTSDNLVPPEGAVDGNGFTVTVSMMSLLGCSGEDFAGVLKSLGYRLDRRPAPPKPAAAASEAAPATAVAEAASDGTDAQESPVETDAAPVSDEPVVAEGTEPVEVVAAELETADPVDVEAAGEGEAVASDAVAEAEPVAETDDASGAIAAETEAVTEAVTVAESAAPAEPEMIEIWRPGRFDRRPPREQGERRGGGRHRGEPQAGAEEAPAETREGRRHGRPQQDRPGQGRPPQGGDAKPGRRDERGPRPDRPAPRPHDRPAHADGERPDRRHQDRPDQRKHGGAPQPRREEPRRERPIDPNSPFAALAALKADLEAKKRGS</sequence>
<feature type="domain" description="Helicase C-terminal" evidence="6">
    <location>
        <begin position="205"/>
        <end position="363"/>
    </location>
</feature>
<feature type="compositionally biased region" description="Basic and acidic residues" evidence="5">
    <location>
        <begin position="1099"/>
        <end position="1110"/>
    </location>
</feature>
<keyword evidence="8" id="KW-1185">Reference proteome</keyword>
<dbReference type="PROSITE" id="PS51194">
    <property type="entry name" value="HELICASE_CTER"/>
    <property type="match status" value="1"/>
</dbReference>
<dbReference type="GO" id="GO:0004386">
    <property type="term" value="F:helicase activity"/>
    <property type="evidence" value="ECO:0007669"/>
    <property type="project" value="UniProtKB-KW"/>
</dbReference>
<dbReference type="SUPFAM" id="SSF52540">
    <property type="entry name" value="P-loop containing nucleoside triphosphate hydrolases"/>
    <property type="match status" value="2"/>
</dbReference>
<feature type="compositionally biased region" description="Basic and acidic residues" evidence="5">
    <location>
        <begin position="1050"/>
        <end position="1092"/>
    </location>
</feature>
<dbReference type="GO" id="GO:0005524">
    <property type="term" value="F:ATP binding"/>
    <property type="evidence" value="ECO:0007669"/>
    <property type="project" value="UniProtKB-KW"/>
</dbReference>
<evidence type="ECO:0000313" key="7">
    <source>
        <dbReference type="EMBL" id="SHF52920.1"/>
    </source>
</evidence>
<dbReference type="InterPro" id="IPR001650">
    <property type="entry name" value="Helicase_C-like"/>
</dbReference>
<dbReference type="Pfam" id="PF00271">
    <property type="entry name" value="Helicase_C"/>
    <property type="match status" value="1"/>
</dbReference>
<reference evidence="7 8" key="1">
    <citation type="submission" date="2016-11" db="EMBL/GenBank/DDBJ databases">
        <authorList>
            <person name="Jaros S."/>
            <person name="Januszkiewicz K."/>
            <person name="Wedrychowicz H."/>
        </authorList>
    </citation>
    <scope>NUCLEOTIDE SEQUENCE [LARGE SCALE GENOMIC DNA]</scope>
    <source>
        <strain evidence="7 8">DSM 19436</strain>
    </source>
</reference>